<dbReference type="SMART" id="SM00220">
    <property type="entry name" value="S_TKc"/>
    <property type="match status" value="1"/>
</dbReference>
<feature type="region of interest" description="Disordered" evidence="15">
    <location>
        <begin position="448"/>
        <end position="483"/>
    </location>
</feature>
<feature type="region of interest" description="Disordered" evidence="15">
    <location>
        <begin position="392"/>
        <end position="432"/>
    </location>
</feature>
<comment type="caution">
    <text evidence="17">The sequence shown here is derived from an EMBL/GenBank/DDBJ whole genome shotgun (WGS) entry which is preliminary data.</text>
</comment>
<evidence type="ECO:0000256" key="1">
    <source>
        <dbReference type="ARBA" id="ARBA00001946"/>
    </source>
</evidence>
<dbReference type="PROSITE" id="PS00108">
    <property type="entry name" value="PROTEIN_KINASE_ST"/>
    <property type="match status" value="1"/>
</dbReference>
<dbReference type="Gene3D" id="1.10.510.10">
    <property type="entry name" value="Transferase(Phosphotransferase) domain 1"/>
    <property type="match status" value="1"/>
</dbReference>
<comment type="cofactor">
    <cofactor evidence="1">
        <name>Mg(2+)</name>
        <dbReference type="ChEBI" id="CHEBI:18420"/>
    </cofactor>
</comment>
<dbReference type="PANTHER" id="PTHR24346:SF36">
    <property type="entry name" value="SERINE_THREONINE-PROTEIN KINASE BRSK1 ISOFORM X1-RELATED"/>
    <property type="match status" value="1"/>
</dbReference>
<feature type="compositionally biased region" description="Polar residues" evidence="15">
    <location>
        <begin position="448"/>
        <end position="460"/>
    </location>
</feature>
<feature type="compositionally biased region" description="Polar residues" evidence="15">
    <location>
        <begin position="686"/>
        <end position="695"/>
    </location>
</feature>
<feature type="compositionally biased region" description="Low complexity" evidence="15">
    <location>
        <begin position="536"/>
        <end position="559"/>
    </location>
</feature>
<evidence type="ECO:0000256" key="4">
    <source>
        <dbReference type="ARBA" id="ARBA00022527"/>
    </source>
</evidence>
<comment type="similarity">
    <text evidence="2">Belongs to the protein kinase superfamily. CAMK Ser/Thr protein kinase family. SNF1 subfamily.</text>
</comment>
<dbReference type="InterPro" id="IPR048622">
    <property type="entry name" value="BRSK1_2-like_UBA"/>
</dbReference>
<keyword evidence="6" id="KW-0479">Metal-binding</keyword>
<name>A0ABQ7SCT2_9ACAR</name>
<feature type="region of interest" description="Disordered" evidence="15">
    <location>
        <begin position="500"/>
        <end position="596"/>
    </location>
</feature>
<evidence type="ECO:0000313" key="18">
    <source>
        <dbReference type="Proteomes" id="UP000825002"/>
    </source>
</evidence>
<evidence type="ECO:0000256" key="13">
    <source>
        <dbReference type="ARBA" id="ARBA00048679"/>
    </source>
</evidence>
<feature type="compositionally biased region" description="Polar residues" evidence="15">
    <location>
        <begin position="513"/>
        <end position="535"/>
    </location>
</feature>
<dbReference type="EC" id="2.7.11.1" evidence="3"/>
<evidence type="ECO:0000313" key="17">
    <source>
        <dbReference type="EMBL" id="KAG9511050.1"/>
    </source>
</evidence>
<evidence type="ECO:0000256" key="8">
    <source>
        <dbReference type="ARBA" id="ARBA00022777"/>
    </source>
</evidence>
<dbReference type="SUPFAM" id="SSF56112">
    <property type="entry name" value="Protein kinase-like (PK-like)"/>
    <property type="match status" value="1"/>
</dbReference>
<evidence type="ECO:0000256" key="10">
    <source>
        <dbReference type="ARBA" id="ARBA00022842"/>
    </source>
</evidence>
<comment type="catalytic activity">
    <reaction evidence="13">
        <text>L-seryl-[protein] + ATP = O-phospho-L-seryl-[protein] + ADP + H(+)</text>
        <dbReference type="Rhea" id="RHEA:17989"/>
        <dbReference type="Rhea" id="RHEA-COMP:9863"/>
        <dbReference type="Rhea" id="RHEA-COMP:11604"/>
        <dbReference type="ChEBI" id="CHEBI:15378"/>
        <dbReference type="ChEBI" id="CHEBI:29999"/>
        <dbReference type="ChEBI" id="CHEBI:30616"/>
        <dbReference type="ChEBI" id="CHEBI:83421"/>
        <dbReference type="ChEBI" id="CHEBI:456216"/>
        <dbReference type="EC" id="2.7.11.1"/>
    </reaction>
</comment>
<sequence>MASSHALRSNDLNANDGIVHAYVGPYRLDKTLGKGQTGLVKLGIHRVTGQTVAIKIINRTKLSDSVLQKVEREIAIMKLIEHPHILGLYDVYENKKYLYLVLEYVSGGELFDYLVSKGRLSIKEARKFFRQIISALNFCHSHSICHRDLKPENLLLEEVGEGPNRDRIIKICDFGMSNVVLNNSLLETSCGSPHYASPEVVRGEKYDGRRADVWSCGVILYALLVGALPFDDDDLRRLLDKVKRGVFHIPSFVPSECQSLLRAMIEVDTNKRITLAEVVRHPWVTGATNGGSINALHRVVSGGNNANNKGLAELELELPMKEVVETHIIPSTEDLDDDVLNNMSSLGCFKDKQKLLAELLSPEHNEEKVIYFLLLDRKLRKPAIEDKDLELAERSSSAGNSLMPRTRSESASGIPSNLDQKYGCHDPPKKRVDKYQLNSHDRALSLRGSYTSLTDGSPITQRRMYSGRYNGGRSGSTSGDDSMHASYLNSVNFTPMHRRVNSTSSHHHHHHTQQIGLTRSSARSTAQTMGLQLRQTSSSSSASTSPSASGRRTSSSSGRTGDHSPLRGTNSMGVPPTNSHSYSSNRHSPITAPTTPIMSNAKLSFMNSGFQPQQYQQSNTNNSQYMNRDHKTNNIPGENLLPPSTPPTSSTSALPSLISSLASKYASSIGSSTPRRGSDPARDNDNYLNSPSVTNGRVYDDDDDRDSQYGGGRTPYWKSKLNNLKNNFLGTPRFHRRPKNLSSSPYEDSLTSHESLCDTPTMSNKRSWFGQLMILGAGHHDKNNEPHVHVVFIKDRPLTVIKADLIHTFFSSPDVSHQILSPMSFRVEFKRDQGTSSMFQRSVKLQIDITATNSNGHTSGSVGGSASGPMGPTSEGNKHRSSFRSVYCLTFTLISGPVQRFRRICENMQQQLLSHKMNFVVNSKNC</sequence>
<evidence type="ECO:0000256" key="9">
    <source>
        <dbReference type="ARBA" id="ARBA00022840"/>
    </source>
</evidence>
<evidence type="ECO:0000256" key="7">
    <source>
        <dbReference type="ARBA" id="ARBA00022741"/>
    </source>
</evidence>
<dbReference type="PROSITE" id="PS50011">
    <property type="entry name" value="PROTEIN_KINASE_DOM"/>
    <property type="match status" value="1"/>
</dbReference>
<evidence type="ECO:0000256" key="5">
    <source>
        <dbReference type="ARBA" id="ARBA00022679"/>
    </source>
</evidence>
<keyword evidence="18" id="KW-1185">Reference proteome</keyword>
<proteinExistence type="inferred from homology"/>
<dbReference type="InterPro" id="IPR011009">
    <property type="entry name" value="Kinase-like_dom_sf"/>
</dbReference>
<dbReference type="EMBL" id="JAIFTH010000038">
    <property type="protein sequence ID" value="KAG9511050.1"/>
    <property type="molecule type" value="Genomic_DNA"/>
</dbReference>
<keyword evidence="8 17" id="KW-0418">Kinase</keyword>
<feature type="region of interest" description="Disordered" evidence="15">
    <location>
        <begin position="667"/>
        <end position="716"/>
    </location>
</feature>
<feature type="domain" description="Protein kinase" evidence="16">
    <location>
        <begin position="26"/>
        <end position="284"/>
    </location>
</feature>
<dbReference type="InterPro" id="IPR008271">
    <property type="entry name" value="Ser/Thr_kinase_AS"/>
</dbReference>
<dbReference type="Pfam" id="PF21115">
    <property type="entry name" value="UBA_BRSK"/>
    <property type="match status" value="1"/>
</dbReference>
<evidence type="ECO:0000256" key="14">
    <source>
        <dbReference type="PROSITE-ProRule" id="PRU10141"/>
    </source>
</evidence>
<dbReference type="Pfam" id="PF00069">
    <property type="entry name" value="Pkinase"/>
    <property type="match status" value="1"/>
</dbReference>
<feature type="compositionally biased region" description="Low complexity" evidence="15">
    <location>
        <begin position="612"/>
        <end position="626"/>
    </location>
</feature>
<gene>
    <name evidence="17" type="primary">sad-1</name>
    <name evidence="17" type="ORF">GZH46_00382</name>
</gene>
<feature type="compositionally biased region" description="Basic and acidic residues" evidence="15">
    <location>
        <begin position="422"/>
        <end position="432"/>
    </location>
</feature>
<keyword evidence="4" id="KW-0723">Serine/threonine-protein kinase</keyword>
<dbReference type="Pfam" id="PF21122">
    <property type="entry name" value="KA1_BRSK"/>
    <property type="match status" value="2"/>
</dbReference>
<dbReference type="PANTHER" id="PTHR24346">
    <property type="entry name" value="MAP/MICROTUBULE AFFINITY-REGULATING KINASE"/>
    <property type="match status" value="1"/>
</dbReference>
<feature type="region of interest" description="Disordered" evidence="15">
    <location>
        <begin position="612"/>
        <end position="654"/>
    </location>
</feature>
<feature type="compositionally biased region" description="Polar residues" evidence="15">
    <location>
        <begin position="409"/>
        <end position="419"/>
    </location>
</feature>
<dbReference type="GO" id="GO:0016301">
    <property type="term" value="F:kinase activity"/>
    <property type="evidence" value="ECO:0007669"/>
    <property type="project" value="UniProtKB-KW"/>
</dbReference>
<dbReference type="CDD" id="cd14081">
    <property type="entry name" value="STKc_BRSK1_2"/>
    <property type="match status" value="1"/>
</dbReference>
<evidence type="ECO:0000256" key="11">
    <source>
        <dbReference type="ARBA" id="ARBA00022902"/>
    </source>
</evidence>
<dbReference type="InterPro" id="IPR000719">
    <property type="entry name" value="Prot_kinase_dom"/>
</dbReference>
<feature type="compositionally biased region" description="Basic residues" evidence="15">
    <location>
        <begin position="500"/>
        <end position="512"/>
    </location>
</feature>
<keyword evidence="7 14" id="KW-0547">Nucleotide-binding</keyword>
<dbReference type="InterPro" id="IPR017441">
    <property type="entry name" value="Protein_kinase_ATP_BS"/>
</dbReference>
<accession>A0ABQ7SCT2</accession>
<comment type="catalytic activity">
    <reaction evidence="12">
        <text>L-threonyl-[protein] + ATP = O-phospho-L-threonyl-[protein] + ADP + H(+)</text>
        <dbReference type="Rhea" id="RHEA:46608"/>
        <dbReference type="Rhea" id="RHEA-COMP:11060"/>
        <dbReference type="Rhea" id="RHEA-COMP:11605"/>
        <dbReference type="ChEBI" id="CHEBI:15378"/>
        <dbReference type="ChEBI" id="CHEBI:30013"/>
        <dbReference type="ChEBI" id="CHEBI:30616"/>
        <dbReference type="ChEBI" id="CHEBI:61977"/>
        <dbReference type="ChEBI" id="CHEBI:456216"/>
        <dbReference type="EC" id="2.7.11.1"/>
    </reaction>
</comment>
<reference evidence="17 18" key="1">
    <citation type="submission" date="2020-10" db="EMBL/GenBank/DDBJ databases">
        <authorList>
            <person name="Klimov P.B."/>
            <person name="Dyachkov S.M."/>
            <person name="Chetverikov P.E."/>
        </authorList>
    </citation>
    <scope>NUCLEOTIDE SEQUENCE [LARGE SCALE GENOMIC DNA]</scope>
    <source>
        <strain evidence="17">BMOC 18-1129-001#AD2665</strain>
        <tissue evidence="17">Entire mites</tissue>
    </source>
</reference>
<feature type="binding site" evidence="14">
    <location>
        <position position="55"/>
    </location>
    <ligand>
        <name>ATP</name>
        <dbReference type="ChEBI" id="CHEBI:30616"/>
    </ligand>
</feature>
<evidence type="ECO:0000256" key="3">
    <source>
        <dbReference type="ARBA" id="ARBA00012513"/>
    </source>
</evidence>
<evidence type="ECO:0000256" key="15">
    <source>
        <dbReference type="SAM" id="MobiDB-lite"/>
    </source>
</evidence>
<keyword evidence="9 14" id="KW-0067">ATP-binding</keyword>
<evidence type="ECO:0000259" key="16">
    <source>
        <dbReference type="PROSITE" id="PS50011"/>
    </source>
</evidence>
<keyword evidence="5" id="KW-0808">Transferase</keyword>
<evidence type="ECO:0000256" key="2">
    <source>
        <dbReference type="ARBA" id="ARBA00006234"/>
    </source>
</evidence>
<dbReference type="Proteomes" id="UP000825002">
    <property type="component" value="Unassembled WGS sequence"/>
</dbReference>
<dbReference type="CDD" id="cd14340">
    <property type="entry name" value="UBA_BRSK"/>
    <property type="match status" value="1"/>
</dbReference>
<keyword evidence="10" id="KW-0460">Magnesium</keyword>
<evidence type="ECO:0000256" key="6">
    <source>
        <dbReference type="ARBA" id="ARBA00022723"/>
    </source>
</evidence>
<protein>
    <recommendedName>
        <fullName evidence="3">non-specific serine/threonine protein kinase</fullName>
        <ecNumber evidence="3">2.7.11.1</ecNumber>
    </recommendedName>
</protein>
<feature type="region of interest" description="Disordered" evidence="15">
    <location>
        <begin position="854"/>
        <end position="879"/>
    </location>
</feature>
<dbReference type="PROSITE" id="PS00107">
    <property type="entry name" value="PROTEIN_KINASE_ATP"/>
    <property type="match status" value="1"/>
</dbReference>
<keyword evidence="11" id="KW-0524">Neurogenesis</keyword>
<organism evidence="17 18">
    <name type="scientific">Fragariocoptes setiger</name>
    <dbReference type="NCBI Taxonomy" id="1670756"/>
    <lineage>
        <taxon>Eukaryota</taxon>
        <taxon>Metazoa</taxon>
        <taxon>Ecdysozoa</taxon>
        <taxon>Arthropoda</taxon>
        <taxon>Chelicerata</taxon>
        <taxon>Arachnida</taxon>
        <taxon>Acari</taxon>
        <taxon>Acariformes</taxon>
        <taxon>Trombidiformes</taxon>
        <taxon>Prostigmata</taxon>
        <taxon>Eupodina</taxon>
        <taxon>Eriophyoidea</taxon>
        <taxon>Phytoptidae</taxon>
        <taxon>Fragariocoptes</taxon>
    </lineage>
</organism>
<feature type="compositionally biased region" description="Basic and acidic residues" evidence="15">
    <location>
        <begin position="676"/>
        <end position="685"/>
    </location>
</feature>
<feature type="region of interest" description="Disordered" evidence="15">
    <location>
        <begin position="728"/>
        <end position="753"/>
    </location>
</feature>
<evidence type="ECO:0000256" key="12">
    <source>
        <dbReference type="ARBA" id="ARBA00047899"/>
    </source>
</evidence>
<feature type="compositionally biased region" description="Polar residues" evidence="15">
    <location>
        <begin position="567"/>
        <end position="596"/>
    </location>
</feature>